<evidence type="ECO:0000256" key="2">
    <source>
        <dbReference type="ARBA" id="ARBA00009816"/>
    </source>
</evidence>
<evidence type="ECO:0000256" key="4">
    <source>
        <dbReference type="ARBA" id="ARBA00022989"/>
    </source>
</evidence>
<keyword evidence="6" id="KW-0325">Glycoprotein</keyword>
<reference evidence="9" key="1">
    <citation type="submission" date="2025-08" db="UniProtKB">
        <authorList>
            <consortium name="RefSeq"/>
        </authorList>
    </citation>
    <scope>IDENTIFICATION</scope>
    <source>
        <tissue evidence="9">Muscle</tissue>
    </source>
</reference>
<dbReference type="Proteomes" id="UP000694941">
    <property type="component" value="Unplaced"/>
</dbReference>
<evidence type="ECO:0000313" key="9">
    <source>
        <dbReference type="RefSeq" id="XP_022256419.1"/>
    </source>
</evidence>
<keyword evidence="5 7" id="KW-0472">Membrane</keyword>
<dbReference type="PANTHER" id="PTHR31158:SF1">
    <property type="entry name" value="DOXA1 FACTOR-RELATED"/>
    <property type="match status" value="1"/>
</dbReference>
<evidence type="ECO:0000313" key="8">
    <source>
        <dbReference type="Proteomes" id="UP000694941"/>
    </source>
</evidence>
<proteinExistence type="inferred from homology"/>
<feature type="transmembrane region" description="Helical" evidence="7">
    <location>
        <begin position="42"/>
        <end position="61"/>
    </location>
</feature>
<feature type="transmembrane region" description="Helical" evidence="7">
    <location>
        <begin position="94"/>
        <end position="115"/>
    </location>
</feature>
<name>A0ABM1TKL3_LIMPO</name>
<protein>
    <submittedName>
        <fullName evidence="9">Uncharacterized protein LOC111089043</fullName>
    </submittedName>
</protein>
<feature type="transmembrane region" description="Helical" evidence="7">
    <location>
        <begin position="67"/>
        <end position="87"/>
    </location>
</feature>
<sequence>MKKQLKVALQHGLSYPVLTVLEYFVEENGWTPRFCLAGRMSVTLLWISLFFSATSLLLWSLEDTRTGGALCISGILMVGSTLTYNFITPKKPLIINFAEGVLFFSYAWSFVAAGFVGSLTAVFGVATLATSSEIYDLIYHHKCLMNIVKKRTGRLAVPSYHSLQTVM</sequence>
<comment type="subcellular location">
    <subcellularLocation>
        <location evidence="1">Membrane</location>
        <topology evidence="1">Multi-pass membrane protein</topology>
    </subcellularLocation>
</comment>
<keyword evidence="8" id="KW-1185">Reference proteome</keyword>
<dbReference type="GeneID" id="111089043"/>
<dbReference type="RefSeq" id="XP_022256419.1">
    <property type="nucleotide sequence ID" value="XM_022400711.1"/>
</dbReference>
<organism evidence="8 9">
    <name type="scientific">Limulus polyphemus</name>
    <name type="common">Atlantic horseshoe crab</name>
    <dbReference type="NCBI Taxonomy" id="6850"/>
    <lineage>
        <taxon>Eukaryota</taxon>
        <taxon>Metazoa</taxon>
        <taxon>Ecdysozoa</taxon>
        <taxon>Arthropoda</taxon>
        <taxon>Chelicerata</taxon>
        <taxon>Merostomata</taxon>
        <taxon>Xiphosura</taxon>
        <taxon>Limulidae</taxon>
        <taxon>Limulus</taxon>
    </lineage>
</organism>
<gene>
    <name evidence="9" type="primary">LOC111089043</name>
</gene>
<keyword evidence="3 7" id="KW-0812">Transmembrane</keyword>
<dbReference type="PANTHER" id="PTHR31158">
    <property type="entry name" value="DUAL OXIDASE 2"/>
    <property type="match status" value="1"/>
</dbReference>
<evidence type="ECO:0000256" key="7">
    <source>
        <dbReference type="SAM" id="Phobius"/>
    </source>
</evidence>
<evidence type="ECO:0000256" key="1">
    <source>
        <dbReference type="ARBA" id="ARBA00004141"/>
    </source>
</evidence>
<accession>A0ABM1TKL3</accession>
<evidence type="ECO:0000256" key="3">
    <source>
        <dbReference type="ARBA" id="ARBA00022692"/>
    </source>
</evidence>
<dbReference type="InterPro" id="IPR018469">
    <property type="entry name" value="Dual_oxidase_maturation_fac"/>
</dbReference>
<keyword evidence="4 7" id="KW-1133">Transmembrane helix</keyword>
<dbReference type="Pfam" id="PF10204">
    <property type="entry name" value="DuoxA"/>
    <property type="match status" value="1"/>
</dbReference>
<evidence type="ECO:0000256" key="6">
    <source>
        <dbReference type="ARBA" id="ARBA00023180"/>
    </source>
</evidence>
<evidence type="ECO:0000256" key="5">
    <source>
        <dbReference type="ARBA" id="ARBA00023136"/>
    </source>
</evidence>
<comment type="similarity">
    <text evidence="2">Belongs to the DUOXA family.</text>
</comment>